<comment type="caution">
    <text evidence="2">The sequence shown here is derived from an EMBL/GenBank/DDBJ whole genome shotgun (WGS) entry which is preliminary data.</text>
</comment>
<accession>A0A8K0VX21</accession>
<keyword evidence="1" id="KW-0040">ANK repeat</keyword>
<dbReference type="Gene3D" id="1.25.40.20">
    <property type="entry name" value="Ankyrin repeat-containing domain"/>
    <property type="match status" value="1"/>
</dbReference>
<dbReference type="SMART" id="SM00248">
    <property type="entry name" value="ANK"/>
    <property type="match status" value="3"/>
</dbReference>
<dbReference type="AlphaFoldDB" id="A0A8K0VX21"/>
<dbReference type="Proteomes" id="UP000813461">
    <property type="component" value="Unassembled WGS sequence"/>
</dbReference>
<proteinExistence type="predicted"/>
<dbReference type="EMBL" id="JAGMVJ010000014">
    <property type="protein sequence ID" value="KAH7082377.1"/>
    <property type="molecule type" value="Genomic_DNA"/>
</dbReference>
<feature type="repeat" description="ANK" evidence="1">
    <location>
        <begin position="372"/>
        <end position="404"/>
    </location>
</feature>
<dbReference type="InterPro" id="IPR002110">
    <property type="entry name" value="Ankyrin_rpt"/>
</dbReference>
<dbReference type="OrthoDB" id="3671334at2759"/>
<reference evidence="2" key="1">
    <citation type="journal article" date="2021" name="Nat. Commun.">
        <title>Genetic determinants of endophytism in the Arabidopsis root mycobiome.</title>
        <authorList>
            <person name="Mesny F."/>
            <person name="Miyauchi S."/>
            <person name="Thiergart T."/>
            <person name="Pickel B."/>
            <person name="Atanasova L."/>
            <person name="Karlsson M."/>
            <person name="Huettel B."/>
            <person name="Barry K.W."/>
            <person name="Haridas S."/>
            <person name="Chen C."/>
            <person name="Bauer D."/>
            <person name="Andreopoulos W."/>
            <person name="Pangilinan J."/>
            <person name="LaButti K."/>
            <person name="Riley R."/>
            <person name="Lipzen A."/>
            <person name="Clum A."/>
            <person name="Drula E."/>
            <person name="Henrissat B."/>
            <person name="Kohler A."/>
            <person name="Grigoriev I.V."/>
            <person name="Martin F.M."/>
            <person name="Hacquard S."/>
        </authorList>
    </citation>
    <scope>NUCLEOTIDE SEQUENCE</scope>
    <source>
        <strain evidence="2">MPI-SDFR-AT-0120</strain>
    </source>
</reference>
<organism evidence="2 3">
    <name type="scientific">Paraphoma chrysanthemicola</name>
    <dbReference type="NCBI Taxonomy" id="798071"/>
    <lineage>
        <taxon>Eukaryota</taxon>
        <taxon>Fungi</taxon>
        <taxon>Dikarya</taxon>
        <taxon>Ascomycota</taxon>
        <taxon>Pezizomycotina</taxon>
        <taxon>Dothideomycetes</taxon>
        <taxon>Pleosporomycetidae</taxon>
        <taxon>Pleosporales</taxon>
        <taxon>Pleosporineae</taxon>
        <taxon>Phaeosphaeriaceae</taxon>
        <taxon>Paraphoma</taxon>
    </lineage>
</organism>
<gene>
    <name evidence="2" type="ORF">FB567DRAFT_447986</name>
</gene>
<dbReference type="InterPro" id="IPR036770">
    <property type="entry name" value="Ankyrin_rpt-contain_sf"/>
</dbReference>
<dbReference type="PROSITE" id="PS50088">
    <property type="entry name" value="ANK_REPEAT"/>
    <property type="match status" value="2"/>
</dbReference>
<protein>
    <recommendedName>
        <fullName evidence="4">Ankyrin</fullName>
    </recommendedName>
</protein>
<evidence type="ECO:0000256" key="1">
    <source>
        <dbReference type="PROSITE-ProRule" id="PRU00023"/>
    </source>
</evidence>
<dbReference type="Pfam" id="PF12796">
    <property type="entry name" value="Ank_2"/>
    <property type="match status" value="1"/>
</dbReference>
<dbReference type="SUPFAM" id="SSF48403">
    <property type="entry name" value="Ankyrin repeat"/>
    <property type="match status" value="1"/>
</dbReference>
<evidence type="ECO:0000313" key="3">
    <source>
        <dbReference type="Proteomes" id="UP000813461"/>
    </source>
</evidence>
<evidence type="ECO:0000313" key="2">
    <source>
        <dbReference type="EMBL" id="KAH7082377.1"/>
    </source>
</evidence>
<feature type="repeat" description="ANK" evidence="1">
    <location>
        <begin position="336"/>
        <end position="368"/>
    </location>
</feature>
<sequence length="439" mass="47767">MSLLDLPPELFEHIIQEIVSVAGIQAAWQLRISPGTFASQISHEVLDKSSLATLSTADLASFTEKNLGRILYSRLKTYSDAAQPLLDKLEQMSDFLMQAVGSATISEQQDLLKRLCSAAAGFMGRHSVFVLLGALPPRFHGEFSKRLDALNAPLGLAQKAAAAIAIQDQDLVRSLVPGLLGTTEWYSDLFGSPVGFAISQSNADIVRIVLHCMIDSGLKKAKIPTTMASDCYSSASFDISAMHYAITTDRPEALEAIEDFRKVYQMRTTKTAFGDLLSLAIRLGQVRSVKIVLSMNVPSCEKEKADNLKRAAMSKNPHIMRAIMMSPGMGVDKVYADISPLVAAVRSADVHMVRAVLQAGADVNLRVGWAHEGKSPLEAALEPGREVVAQALLDSGAEIPPRDKWSRPLTLKGKKYKGVLQVLENELCHRNCSGLDERP</sequence>
<name>A0A8K0VX21_9PLEO</name>
<dbReference type="PROSITE" id="PS50297">
    <property type="entry name" value="ANK_REP_REGION"/>
    <property type="match status" value="2"/>
</dbReference>
<keyword evidence="3" id="KW-1185">Reference proteome</keyword>
<evidence type="ECO:0008006" key="4">
    <source>
        <dbReference type="Google" id="ProtNLM"/>
    </source>
</evidence>